<evidence type="ECO:0000313" key="1">
    <source>
        <dbReference type="EMBL" id="VEL38562.1"/>
    </source>
</evidence>
<dbReference type="AlphaFoldDB" id="A0A3S5BAG8"/>
<dbReference type="Proteomes" id="UP000784294">
    <property type="component" value="Unassembled WGS sequence"/>
</dbReference>
<name>A0A3S5BAG8_9PLAT</name>
<reference evidence="1" key="1">
    <citation type="submission" date="2018-11" db="EMBL/GenBank/DDBJ databases">
        <authorList>
            <consortium name="Pathogen Informatics"/>
        </authorList>
    </citation>
    <scope>NUCLEOTIDE SEQUENCE</scope>
</reference>
<evidence type="ECO:0000313" key="2">
    <source>
        <dbReference type="Proteomes" id="UP000784294"/>
    </source>
</evidence>
<proteinExistence type="predicted"/>
<protein>
    <submittedName>
        <fullName evidence="1">Uncharacterized protein</fullName>
    </submittedName>
</protein>
<dbReference type="EMBL" id="CAAALY010258268">
    <property type="protein sequence ID" value="VEL38562.1"/>
    <property type="molecule type" value="Genomic_DNA"/>
</dbReference>
<gene>
    <name evidence="1" type="ORF">PXEA_LOCUS32002</name>
</gene>
<keyword evidence="2" id="KW-1185">Reference proteome</keyword>
<organism evidence="1 2">
    <name type="scientific">Protopolystoma xenopodis</name>
    <dbReference type="NCBI Taxonomy" id="117903"/>
    <lineage>
        <taxon>Eukaryota</taxon>
        <taxon>Metazoa</taxon>
        <taxon>Spiralia</taxon>
        <taxon>Lophotrochozoa</taxon>
        <taxon>Platyhelminthes</taxon>
        <taxon>Monogenea</taxon>
        <taxon>Polyopisthocotylea</taxon>
        <taxon>Polystomatidea</taxon>
        <taxon>Polystomatidae</taxon>
        <taxon>Protopolystoma</taxon>
    </lineage>
</organism>
<accession>A0A3S5BAG8</accession>
<sequence length="94" mass="10014">MSPGTIHQTAEVVDKELVAIRFRSGSQVPDILSDPATCLALEDSTNVVMRRMGVQEEAIKGTKQMKTASSCITNTQASMPNAFGGVDAISQTDE</sequence>
<comment type="caution">
    <text evidence="1">The sequence shown here is derived from an EMBL/GenBank/DDBJ whole genome shotgun (WGS) entry which is preliminary data.</text>
</comment>